<dbReference type="InterPro" id="IPR000897">
    <property type="entry name" value="SRP54_GTPase_dom"/>
</dbReference>
<dbReference type="AlphaFoldDB" id="A0A1J5QU49"/>
<evidence type="ECO:0000256" key="9">
    <source>
        <dbReference type="ARBA" id="ARBA00023170"/>
    </source>
</evidence>
<evidence type="ECO:0000256" key="1">
    <source>
        <dbReference type="ARBA" id="ARBA00004413"/>
    </source>
</evidence>
<dbReference type="InterPro" id="IPR004390">
    <property type="entry name" value="SR_rcpt_FtsY"/>
</dbReference>
<accession>A0A1J5QU49</accession>
<dbReference type="Gene3D" id="1.20.120.140">
    <property type="entry name" value="Signal recognition particle SRP54, nucleotide-binding domain"/>
    <property type="match status" value="1"/>
</dbReference>
<keyword evidence="7" id="KW-0342">GTP-binding</keyword>
<dbReference type="GO" id="GO:0005525">
    <property type="term" value="F:GTP binding"/>
    <property type="evidence" value="ECO:0007669"/>
    <property type="project" value="UniProtKB-KW"/>
</dbReference>
<dbReference type="GO" id="GO:0006614">
    <property type="term" value="P:SRP-dependent cotranslational protein targeting to membrane"/>
    <property type="evidence" value="ECO:0007669"/>
    <property type="project" value="InterPro"/>
</dbReference>
<dbReference type="EMBL" id="MLJW01000455">
    <property type="protein sequence ID" value="OIQ86850.1"/>
    <property type="molecule type" value="Genomic_DNA"/>
</dbReference>
<dbReference type="FunFam" id="3.40.50.300:FF:000053">
    <property type="entry name" value="Signal recognition particle receptor FtsY"/>
    <property type="match status" value="1"/>
</dbReference>
<dbReference type="InterPro" id="IPR003593">
    <property type="entry name" value="AAA+_ATPase"/>
</dbReference>
<organism evidence="11">
    <name type="scientific">mine drainage metagenome</name>
    <dbReference type="NCBI Taxonomy" id="410659"/>
    <lineage>
        <taxon>unclassified sequences</taxon>
        <taxon>metagenomes</taxon>
        <taxon>ecological metagenomes</taxon>
    </lineage>
</organism>
<keyword evidence="5" id="KW-0547">Nucleotide-binding</keyword>
<dbReference type="GO" id="GO:0005737">
    <property type="term" value="C:cytoplasm"/>
    <property type="evidence" value="ECO:0007669"/>
    <property type="project" value="UniProtKB-ARBA"/>
</dbReference>
<evidence type="ECO:0000259" key="10">
    <source>
        <dbReference type="PROSITE" id="PS00300"/>
    </source>
</evidence>
<comment type="subcellular location">
    <subcellularLocation>
        <location evidence="1">Cell membrane</location>
        <topology evidence="1">Peripheral membrane protein</topology>
        <orientation evidence="1">Cytoplasmic side</orientation>
    </subcellularLocation>
</comment>
<dbReference type="InterPro" id="IPR027417">
    <property type="entry name" value="P-loop_NTPase"/>
</dbReference>
<dbReference type="SMART" id="SM00382">
    <property type="entry name" value="AAA"/>
    <property type="match status" value="1"/>
</dbReference>
<proteinExistence type="inferred from homology"/>
<reference evidence="11" key="1">
    <citation type="submission" date="2016-10" db="EMBL/GenBank/DDBJ databases">
        <title>Sequence of Gallionella enrichment culture.</title>
        <authorList>
            <person name="Poehlein A."/>
            <person name="Muehling M."/>
            <person name="Daniel R."/>
        </authorList>
    </citation>
    <scope>NUCLEOTIDE SEQUENCE</scope>
</reference>
<evidence type="ECO:0000256" key="5">
    <source>
        <dbReference type="ARBA" id="ARBA00022741"/>
    </source>
</evidence>
<dbReference type="FunFam" id="1.20.120.140:FF:000002">
    <property type="entry name" value="Signal recognition particle receptor FtsY"/>
    <property type="match status" value="1"/>
</dbReference>
<name>A0A1J5QU49_9ZZZZ</name>
<dbReference type="PROSITE" id="PS00300">
    <property type="entry name" value="SRP54"/>
    <property type="match status" value="1"/>
</dbReference>
<sequence>MLNFFKKDKEQTPAQEPTPTWAERLKEGLARTRSQLGSQLGALFGGGRIDDEVYEQLETILLTADVGVSATQALLEDLRTEVKRQALSDTSQLRAALQESLIRLLEPLAQPLDTGAHQPCVIMLVGVNGAGKTTTIGKLAWNLQRQGKSVLIAAGDTFRAAAREQLQAWGARNNVHVVSQDGGDPAAVIFDAVNSARARGIDVVLADTAGRLPTQLNLMEEIRKVKRVIQKTGPLPASTDNIPVIGQPEQITVPPHEIVLVIDGNTGQNALTQVMAFDDALGLTGLIVTKLDGTAKGGVLAAIARERPIPVYFIGIGERLEDLQTFNAREFAQALLS</sequence>
<evidence type="ECO:0000256" key="3">
    <source>
        <dbReference type="ARBA" id="ARBA00022475"/>
    </source>
</evidence>
<gene>
    <name evidence="11" type="primary">ftsY_9</name>
    <name evidence="11" type="ORF">GALL_312810</name>
</gene>
<dbReference type="Pfam" id="PF00448">
    <property type="entry name" value="SRP54"/>
    <property type="match status" value="1"/>
</dbReference>
<dbReference type="HAMAP" id="MF_00920">
    <property type="entry name" value="FtsY"/>
    <property type="match status" value="1"/>
</dbReference>
<dbReference type="InterPro" id="IPR013822">
    <property type="entry name" value="Signal_recog_particl_SRP54_hlx"/>
</dbReference>
<dbReference type="SMART" id="SM00962">
    <property type="entry name" value="SRP54"/>
    <property type="match status" value="1"/>
</dbReference>
<keyword evidence="6" id="KW-0378">Hydrolase</keyword>
<dbReference type="InterPro" id="IPR042101">
    <property type="entry name" value="SRP54_N_sf"/>
</dbReference>
<comment type="caution">
    <text evidence="11">The sequence shown here is derived from an EMBL/GenBank/DDBJ whole genome shotgun (WGS) entry which is preliminary data.</text>
</comment>
<dbReference type="PANTHER" id="PTHR43134">
    <property type="entry name" value="SIGNAL RECOGNITION PARTICLE RECEPTOR SUBUNIT ALPHA"/>
    <property type="match status" value="1"/>
</dbReference>
<feature type="domain" description="SRP54-type proteins GTP-binding" evidence="10">
    <location>
        <begin position="310"/>
        <end position="323"/>
    </location>
</feature>
<dbReference type="GO" id="GO:0003924">
    <property type="term" value="F:GTPase activity"/>
    <property type="evidence" value="ECO:0007669"/>
    <property type="project" value="TreeGrafter"/>
</dbReference>
<keyword evidence="3" id="KW-1003">Cell membrane</keyword>
<evidence type="ECO:0000256" key="7">
    <source>
        <dbReference type="ARBA" id="ARBA00023134"/>
    </source>
</evidence>
<evidence type="ECO:0000256" key="6">
    <source>
        <dbReference type="ARBA" id="ARBA00022801"/>
    </source>
</evidence>
<dbReference type="Pfam" id="PF02881">
    <property type="entry name" value="SRP54_N"/>
    <property type="match status" value="1"/>
</dbReference>
<keyword evidence="9 11" id="KW-0675">Receptor</keyword>
<dbReference type="Gene3D" id="3.40.50.300">
    <property type="entry name" value="P-loop containing nucleotide triphosphate hydrolases"/>
    <property type="match status" value="1"/>
</dbReference>
<dbReference type="SMART" id="SM00963">
    <property type="entry name" value="SRP54_N"/>
    <property type="match status" value="1"/>
</dbReference>
<dbReference type="SUPFAM" id="SSF52540">
    <property type="entry name" value="P-loop containing nucleoside triphosphate hydrolases"/>
    <property type="match status" value="1"/>
</dbReference>
<dbReference type="SUPFAM" id="SSF47364">
    <property type="entry name" value="Domain of the SRP/SRP receptor G-proteins"/>
    <property type="match status" value="1"/>
</dbReference>
<evidence type="ECO:0000256" key="4">
    <source>
        <dbReference type="ARBA" id="ARBA00022490"/>
    </source>
</evidence>
<dbReference type="PANTHER" id="PTHR43134:SF1">
    <property type="entry name" value="SIGNAL RECOGNITION PARTICLE RECEPTOR SUBUNIT ALPHA"/>
    <property type="match status" value="1"/>
</dbReference>
<keyword evidence="8" id="KW-0472">Membrane</keyword>
<dbReference type="NCBIfam" id="TIGR00064">
    <property type="entry name" value="ftsY"/>
    <property type="match status" value="1"/>
</dbReference>
<dbReference type="GO" id="GO:0005047">
    <property type="term" value="F:signal recognition particle binding"/>
    <property type="evidence" value="ECO:0007669"/>
    <property type="project" value="TreeGrafter"/>
</dbReference>
<evidence type="ECO:0000313" key="11">
    <source>
        <dbReference type="EMBL" id="OIQ86850.1"/>
    </source>
</evidence>
<dbReference type="CDD" id="cd17874">
    <property type="entry name" value="FtsY"/>
    <property type="match status" value="1"/>
</dbReference>
<comment type="similarity">
    <text evidence="2">Belongs to the GTP-binding SRP family.</text>
</comment>
<dbReference type="GO" id="GO:0005886">
    <property type="term" value="C:plasma membrane"/>
    <property type="evidence" value="ECO:0007669"/>
    <property type="project" value="UniProtKB-SubCell"/>
</dbReference>
<evidence type="ECO:0000256" key="2">
    <source>
        <dbReference type="ARBA" id="ARBA00008531"/>
    </source>
</evidence>
<protein>
    <submittedName>
        <fullName evidence="11">Signal recognition particle receptor FtsY</fullName>
    </submittedName>
</protein>
<keyword evidence="4" id="KW-0963">Cytoplasm</keyword>
<evidence type="ECO:0000256" key="8">
    <source>
        <dbReference type="ARBA" id="ARBA00023136"/>
    </source>
</evidence>
<dbReference type="InterPro" id="IPR036225">
    <property type="entry name" value="SRP/SRP_N"/>
</dbReference>